<evidence type="ECO:0000313" key="3">
    <source>
        <dbReference type="Proteomes" id="UP001209854"/>
    </source>
</evidence>
<comment type="caution">
    <text evidence="2">The sequence shown here is derived from an EMBL/GenBank/DDBJ whole genome shotgun (WGS) entry which is preliminary data.</text>
</comment>
<feature type="signal peptide" evidence="1">
    <location>
        <begin position="1"/>
        <end position="25"/>
    </location>
</feature>
<keyword evidence="1" id="KW-0732">Signal</keyword>
<sequence>MAKISRSWQFALPLLGSLGSMPVSAMTAEECVEFQKQSDKEKFEELMAAQNEFITSLRLDLHSEKFKLIIRAGTETGKYHELFLQEFPDKVKALYPQFADKIPELEATQNKVETVARCYMYGRVDESDPPILRWRYYRLGETDKPLVGYVRPDPDVEVAEGEKVPEIGYVTDGDSCREGACDFRTIKLDDVKDVKKDVIRLVYRFKPMSMAVDSDLASEAEVPITTDGKKWAKETSLIKLKLKRTGEWFGSPEIYFLVLYYKDGKFVRMDTVNVDWAIEKGVNVGNTKLLLWKGTDQVKLVLKERDLNIPFVKVFKIAFAVITYAVKAAGIDTPFLEILSDGVKTLPENIDVDVDPSDITVRGELDPQHKATYLDDIKLDRIEMKADEDTYPMARGDQMTIKSTMYSDVETFSPRHDEH</sequence>
<dbReference type="RefSeq" id="WP_262563892.1">
    <property type="nucleotide sequence ID" value="NZ_JAPFCC010000001.1"/>
</dbReference>
<feature type="chain" id="PRO_5047097621" evidence="1">
    <location>
        <begin position="26"/>
        <end position="419"/>
    </location>
</feature>
<evidence type="ECO:0000313" key="2">
    <source>
        <dbReference type="EMBL" id="MCW7554158.1"/>
    </source>
</evidence>
<evidence type="ECO:0000256" key="1">
    <source>
        <dbReference type="SAM" id="SignalP"/>
    </source>
</evidence>
<name>A0ABT3MYI7_9GAMM</name>
<reference evidence="2 3" key="1">
    <citation type="submission" date="2022-10" db="EMBL/GenBank/DDBJ databases">
        <title>High-quality genome sequences of two octocoral-associated bacteria, Endozoicomonas euniceicola EF212 and Endozoicomonas gorgoniicola PS125.</title>
        <authorList>
            <person name="Chiou Y.-J."/>
            <person name="Chen Y.-H."/>
        </authorList>
    </citation>
    <scope>NUCLEOTIDE SEQUENCE [LARGE SCALE GENOMIC DNA]</scope>
    <source>
        <strain evidence="2 3">PS125</strain>
    </source>
</reference>
<protein>
    <submittedName>
        <fullName evidence="2">Uncharacterized protein</fullName>
    </submittedName>
</protein>
<keyword evidence="3" id="KW-1185">Reference proteome</keyword>
<accession>A0ABT3MYI7</accession>
<proteinExistence type="predicted"/>
<gene>
    <name evidence="2" type="ORF">NX722_16330</name>
</gene>
<dbReference type="EMBL" id="JAPFCC010000001">
    <property type="protein sequence ID" value="MCW7554158.1"/>
    <property type="molecule type" value="Genomic_DNA"/>
</dbReference>
<dbReference type="Proteomes" id="UP001209854">
    <property type="component" value="Unassembled WGS sequence"/>
</dbReference>
<organism evidence="2 3">
    <name type="scientific">Endozoicomonas gorgoniicola</name>
    <dbReference type="NCBI Taxonomy" id="1234144"/>
    <lineage>
        <taxon>Bacteria</taxon>
        <taxon>Pseudomonadati</taxon>
        <taxon>Pseudomonadota</taxon>
        <taxon>Gammaproteobacteria</taxon>
        <taxon>Oceanospirillales</taxon>
        <taxon>Endozoicomonadaceae</taxon>
        <taxon>Endozoicomonas</taxon>
    </lineage>
</organism>